<accession>A0A1D8UWW7</accession>
<evidence type="ECO:0000313" key="2">
    <source>
        <dbReference type="Proteomes" id="UP000179145"/>
    </source>
</evidence>
<dbReference type="EMBL" id="CP014674">
    <property type="protein sequence ID" value="AOX17987.1"/>
    <property type="molecule type" value="Genomic_DNA"/>
</dbReference>
<gene>
    <name evidence="1" type="ORF">A0U89_13590</name>
</gene>
<reference evidence="1 2" key="1">
    <citation type="journal article" date="2016" name="Microb. Cell Fact.">
        <title>Dissection of exopolysaccharide biosynthesis in Kozakia baliensis.</title>
        <authorList>
            <person name="Brandt J.U."/>
            <person name="Jakob F."/>
            <person name="Behr J."/>
            <person name="Geissler A.J."/>
            <person name="Vogel R.F."/>
        </authorList>
    </citation>
    <scope>NUCLEOTIDE SEQUENCE [LARGE SCALE GENOMIC DNA]</scope>
    <source>
        <strain evidence="1 2">DSM 14400</strain>
    </source>
</reference>
<dbReference type="RefSeq" id="WP_070403487.1">
    <property type="nucleotide sequence ID" value="NZ_CP014674.1"/>
</dbReference>
<dbReference type="KEGG" id="kba:A0U89_13590"/>
<dbReference type="STRING" id="153496.A0U89_13590"/>
<name>A0A1D8UWW7_9PROT</name>
<dbReference type="Proteomes" id="UP000179145">
    <property type="component" value="Chromosome"/>
</dbReference>
<keyword evidence="2" id="KW-1185">Reference proteome</keyword>
<dbReference type="OrthoDB" id="7284605at2"/>
<proteinExistence type="predicted"/>
<protein>
    <submittedName>
        <fullName evidence="1">Uncharacterized protein</fullName>
    </submittedName>
</protein>
<dbReference type="AlphaFoldDB" id="A0A1D8UWW7"/>
<sequence>MKISSINARVRVIFNRSFVGALVAMPLAAFAAPMPQTVAPQQVVNRLVQEPWRFEGTSEQAASLGQVMLYQGRKPARLLIGFHTEGRRIEGELAALDADNRPMGIAPLTGVLQEAGDPAVRPVACDLRVAMKTTLDLQGVCGKEMLAGHFHVREKTLPSMLIAVGWASPPLIAGDYWLTPWRN</sequence>
<evidence type="ECO:0000313" key="1">
    <source>
        <dbReference type="EMBL" id="AOX17987.1"/>
    </source>
</evidence>
<organism evidence="1 2">
    <name type="scientific">Kozakia baliensis</name>
    <dbReference type="NCBI Taxonomy" id="153496"/>
    <lineage>
        <taxon>Bacteria</taxon>
        <taxon>Pseudomonadati</taxon>
        <taxon>Pseudomonadota</taxon>
        <taxon>Alphaproteobacteria</taxon>
        <taxon>Acetobacterales</taxon>
        <taxon>Acetobacteraceae</taxon>
        <taxon>Kozakia</taxon>
    </lineage>
</organism>